<dbReference type="GO" id="GO:0008270">
    <property type="term" value="F:zinc ion binding"/>
    <property type="evidence" value="ECO:0007669"/>
    <property type="project" value="InterPro"/>
</dbReference>
<evidence type="ECO:0000256" key="1">
    <source>
        <dbReference type="ARBA" id="ARBA00004123"/>
    </source>
</evidence>
<dbReference type="SUPFAM" id="SSF57701">
    <property type="entry name" value="Zn2/Cys6 DNA-binding domain"/>
    <property type="match status" value="1"/>
</dbReference>
<evidence type="ECO:0000256" key="6">
    <source>
        <dbReference type="ARBA" id="ARBA00023242"/>
    </source>
</evidence>
<dbReference type="CDD" id="cd00067">
    <property type="entry name" value="GAL4"/>
    <property type="match status" value="1"/>
</dbReference>
<dbReference type="InterPro" id="IPR007219">
    <property type="entry name" value="XnlR_reg_dom"/>
</dbReference>
<accession>A0A7R7XV80</accession>
<dbReference type="EMBL" id="AP024448">
    <property type="protein sequence ID" value="BCS28357.1"/>
    <property type="molecule type" value="Genomic_DNA"/>
</dbReference>
<dbReference type="RefSeq" id="XP_041560543.1">
    <property type="nucleotide sequence ID" value="XM_041694743.1"/>
</dbReference>
<dbReference type="GO" id="GO:0006351">
    <property type="term" value="P:DNA-templated transcription"/>
    <property type="evidence" value="ECO:0007669"/>
    <property type="project" value="InterPro"/>
</dbReference>
<dbReference type="GeneID" id="64978354"/>
<evidence type="ECO:0000256" key="3">
    <source>
        <dbReference type="ARBA" id="ARBA00023015"/>
    </source>
</evidence>
<dbReference type="InterPro" id="IPR036864">
    <property type="entry name" value="Zn2-C6_fun-type_DNA-bd_sf"/>
</dbReference>
<keyword evidence="5" id="KW-0804">Transcription</keyword>
<dbReference type="PROSITE" id="PS00463">
    <property type="entry name" value="ZN2_CY6_FUNGAL_1"/>
    <property type="match status" value="1"/>
</dbReference>
<dbReference type="KEGG" id="apuu:APUU_61405A"/>
<dbReference type="GO" id="GO:0005634">
    <property type="term" value="C:nucleus"/>
    <property type="evidence" value="ECO:0007669"/>
    <property type="project" value="UniProtKB-SubCell"/>
</dbReference>
<evidence type="ECO:0000259" key="7">
    <source>
        <dbReference type="PROSITE" id="PS50048"/>
    </source>
</evidence>
<dbReference type="Proteomes" id="UP000654913">
    <property type="component" value="Chromosome 6"/>
</dbReference>
<evidence type="ECO:0000256" key="5">
    <source>
        <dbReference type="ARBA" id="ARBA00023163"/>
    </source>
</evidence>
<evidence type="ECO:0000313" key="9">
    <source>
        <dbReference type="Proteomes" id="UP000654913"/>
    </source>
</evidence>
<comment type="subcellular location">
    <subcellularLocation>
        <location evidence="1">Nucleus</location>
    </subcellularLocation>
</comment>
<feature type="domain" description="Zn(2)-C6 fungal-type" evidence="7">
    <location>
        <begin position="11"/>
        <end position="40"/>
    </location>
</feature>
<dbReference type="Pfam" id="PF04082">
    <property type="entry name" value="Fungal_trans"/>
    <property type="match status" value="1"/>
</dbReference>
<name>A0A7R7XV80_9EURO</name>
<evidence type="ECO:0000313" key="8">
    <source>
        <dbReference type="EMBL" id="BCS28357.1"/>
    </source>
</evidence>
<dbReference type="GO" id="GO:0003677">
    <property type="term" value="F:DNA binding"/>
    <property type="evidence" value="ECO:0007669"/>
    <property type="project" value="UniProtKB-KW"/>
</dbReference>
<dbReference type="OrthoDB" id="435881at2759"/>
<keyword evidence="6" id="KW-0539">Nucleus</keyword>
<reference evidence="8" key="2">
    <citation type="submission" date="2021-02" db="EMBL/GenBank/DDBJ databases">
        <title>Aspergillus puulaauensis MK2 genome sequence.</title>
        <authorList>
            <person name="Futagami T."/>
            <person name="Mori K."/>
            <person name="Kadooka C."/>
            <person name="Tanaka T."/>
        </authorList>
    </citation>
    <scope>NUCLEOTIDE SEQUENCE</scope>
    <source>
        <strain evidence="8">MK2</strain>
    </source>
</reference>
<keyword evidence="3" id="KW-0805">Transcription regulation</keyword>
<dbReference type="Pfam" id="PF00172">
    <property type="entry name" value="Zn_clus"/>
    <property type="match status" value="1"/>
</dbReference>
<reference evidence="8" key="1">
    <citation type="submission" date="2021-01" db="EMBL/GenBank/DDBJ databases">
        <authorList>
            <consortium name="Aspergillus puulaauensis MK2 genome sequencing consortium"/>
            <person name="Kazuki M."/>
            <person name="Futagami T."/>
        </authorList>
    </citation>
    <scope>NUCLEOTIDE SEQUENCE</scope>
    <source>
        <strain evidence="8">MK2</strain>
    </source>
</reference>
<dbReference type="InterPro" id="IPR001138">
    <property type="entry name" value="Zn2Cys6_DnaBD"/>
</dbReference>
<dbReference type="AlphaFoldDB" id="A0A7R7XV80"/>
<dbReference type="SMART" id="SM00906">
    <property type="entry name" value="Fungal_trans"/>
    <property type="match status" value="1"/>
</dbReference>
<dbReference type="CDD" id="cd12148">
    <property type="entry name" value="fungal_TF_MHR"/>
    <property type="match status" value="1"/>
</dbReference>
<sequence length="541" mass="61378">MHRREVAPGRSCLECRRRKIKCDRSHPCSYCVKVHIHCQYPPPRPSHGPDVDRRGASLGLNTAAAEECPSAVGATSSRGGNGSYQAPDIENVQVPPLQGSFQSLMAGPSHSPAANRSSSLLRPQAAIDLTAFRPSLASAMLIWQQYLDVVDPLLKIFHTPSVQQLVVRANCSREKMDIAAECLLFAIYYAAVAAMSPLACKTQLEGERGILLKRYRIGVEYLLSHLDLLNSTDMTVLQAFTLYLTIGRSDQDGPDVYALVGLATGMALKMGLNQDGEALGQPPFEVEMRRRLWWQLFILDIRAAEDRQSEPCILESSFNTRLPSNIGDADLHPQMSSPPVCGHNRTEMLYSLVRFEGSYFARQMVFSDGFDQANAYISLSTKQKRHAIDLFQKRIEDQYLSHCDDSIPIDKVTRWSIRLILDKLRLAAIDQTAEDARQGCIKLLQDAGELRRYEGGKQWLWLFQTYIEWDALACLLQNLRTDPVREEHDEGWHTARDVYTYWKNHESVRRDRRWDQIERLSQEVFATRNETSVGVHWFGHK</sequence>
<keyword evidence="9" id="KW-1185">Reference proteome</keyword>
<proteinExistence type="predicted"/>
<dbReference type="PANTHER" id="PTHR31001">
    <property type="entry name" value="UNCHARACTERIZED TRANSCRIPTIONAL REGULATORY PROTEIN"/>
    <property type="match status" value="1"/>
</dbReference>
<protein>
    <recommendedName>
        <fullName evidence="7">Zn(2)-C6 fungal-type domain-containing protein</fullName>
    </recommendedName>
</protein>
<keyword evidence="4" id="KW-0238">DNA-binding</keyword>
<dbReference type="SMART" id="SM00066">
    <property type="entry name" value="GAL4"/>
    <property type="match status" value="1"/>
</dbReference>
<evidence type="ECO:0000256" key="2">
    <source>
        <dbReference type="ARBA" id="ARBA00022723"/>
    </source>
</evidence>
<evidence type="ECO:0000256" key="4">
    <source>
        <dbReference type="ARBA" id="ARBA00023125"/>
    </source>
</evidence>
<dbReference type="Gene3D" id="4.10.240.10">
    <property type="entry name" value="Zn(2)-C6 fungal-type DNA-binding domain"/>
    <property type="match status" value="1"/>
</dbReference>
<dbReference type="PANTHER" id="PTHR31001:SF91">
    <property type="entry name" value="ZN(II)2CYS6 TRANSCRIPTION FACTOR (EUROFUNG)"/>
    <property type="match status" value="1"/>
</dbReference>
<dbReference type="GO" id="GO:0000981">
    <property type="term" value="F:DNA-binding transcription factor activity, RNA polymerase II-specific"/>
    <property type="evidence" value="ECO:0007669"/>
    <property type="project" value="InterPro"/>
</dbReference>
<gene>
    <name evidence="8" type="ORF">APUU_61405A</name>
</gene>
<organism evidence="8 9">
    <name type="scientific">Aspergillus puulaauensis</name>
    <dbReference type="NCBI Taxonomy" id="1220207"/>
    <lineage>
        <taxon>Eukaryota</taxon>
        <taxon>Fungi</taxon>
        <taxon>Dikarya</taxon>
        <taxon>Ascomycota</taxon>
        <taxon>Pezizomycotina</taxon>
        <taxon>Eurotiomycetes</taxon>
        <taxon>Eurotiomycetidae</taxon>
        <taxon>Eurotiales</taxon>
        <taxon>Aspergillaceae</taxon>
        <taxon>Aspergillus</taxon>
    </lineage>
</organism>
<dbReference type="InterPro" id="IPR050613">
    <property type="entry name" value="Sec_Metabolite_Reg"/>
</dbReference>
<dbReference type="PROSITE" id="PS50048">
    <property type="entry name" value="ZN2_CY6_FUNGAL_2"/>
    <property type="match status" value="1"/>
</dbReference>
<keyword evidence="2" id="KW-0479">Metal-binding</keyword>